<comment type="caution">
    <text evidence="2">The sequence shown here is derived from an EMBL/GenBank/DDBJ whole genome shotgun (WGS) entry which is preliminary data.</text>
</comment>
<dbReference type="InterPro" id="IPR047777">
    <property type="entry name" value="LapA-like_RM"/>
</dbReference>
<dbReference type="Proteomes" id="UP000192671">
    <property type="component" value="Unassembled WGS sequence"/>
</dbReference>
<reference evidence="2 3" key="1">
    <citation type="journal article" date="2017" name="Gene Rep">
        <title>The ribosomal RNA operon (rrn) of Campylobacter concisus supports molecular typing to genomospecies level.</title>
        <authorList>
            <person name="Huq M."/>
            <person name="Van T.T.H."/>
            <person name="Gurtler V."/>
            <person name="Elshagmani E."/>
            <person name="Allemailem K.S."/>
            <person name="Smooker P.M."/>
            <person name="Istivan T.S."/>
        </authorList>
    </citation>
    <scope>NUCLEOTIDE SEQUENCE [LARGE SCALE GENOMIC DNA]</scope>
    <source>
        <strain evidence="2 3">RCH 26</strain>
    </source>
</reference>
<protein>
    <submittedName>
        <fullName evidence="2">Uncharacterized protein</fullName>
    </submittedName>
</protein>
<accession>A0A1X0U366</accession>
<evidence type="ECO:0000313" key="3">
    <source>
        <dbReference type="Proteomes" id="UP000192671"/>
    </source>
</evidence>
<dbReference type="NCBIfam" id="NF033682">
    <property type="entry name" value="retention_LapA"/>
    <property type="match status" value="1"/>
</dbReference>
<dbReference type="EMBL" id="LVWL01000018">
    <property type="protein sequence ID" value="ORI08416.1"/>
    <property type="molecule type" value="Genomic_DNA"/>
</dbReference>
<sequence>MAKEAGVVKFISGKAVAIDQNGNERELKVGDILYMGEGIKTSDAADKITIVSNNGKEITIVGNDTLALNQSTIGAEGLADVSDLQNAILNGGDLTKLEETAAGGNTAAGGGDGVSLSDAKFAEGGHYSNINATYRNLSDTNRAFASYDSPIGGYNGGDDTIIPSNPLVTFISDLNNDGTLSRVEHARDTNLNTSKVLITIPNDGTVRAGDILNITITKPDGNTENKTIPITPTIISNGYQFDAPIQTGKISKVDATITNFQGNVSGRSEDSVTSSGFSAPEVKFTEDNSPDNNLLTYTENAKDGKLNETPVLITVKDVIVGDMLHVTLTKPDGTTEVRNVSIDQNIIDNGYKIDNMPVEHGKPSKVEAYVADSTNTMRSATASDSTTLDVKPTLKFTEDTDDNIYLYDNENKQDNDFRSTTVEITLPKDVVIGDKIVITYTDPLTKQDTTKEISLTQEMIDNQKVNTSLPIFPDVRTSASAHVVDKNNVRKSEESDQDSVMPIGRNLEMTLPEEKTLHEISRQESTDDNEVNKTTARITLPNKIDNGDKLTLTITGPDPDDPVNNPSKTYTREFTIHMDSKGAVTSVTENGTSNVLTPIKSGDNKYTIDVSGIQLKHGEDTTIKAKVTNLNPNRHTSINESEVSASLEHVKKPEVIFGEANGTRSMSREQAMSDHDLNSTTVTIKLPKNAVSGDKLTVTIKEPNEATAREIKYTIGKDNNGKFFVKDSDGNKIDTDTDGRSFKISGIKTATGLETKVTAEIKDKDGIQHAEDTSTVTISNINDMAVYFKEDADRNVSLTRAESKDPDGDLHKTTVVVKVPNNVIAGDVVTIKIDNGTSPKTYKVTGRDPSGKIILEDTSTHTSITASDKNEIEIPGVEIIAGKTINVTTETTDASGGKKAEAQNHNTLEKLHEDMEITFEKDTNNDGILGSAEATGATTIATIKLPSNFVLGDKLIVESHNEDTPNNKTTKTYEIVKDNNGKLIAKNGSEELDITDDADSNKVVKYTLGLTEDHKTIINAKVTDNTGADKVETNSDITLDAQGSGSGTGFRLFIDEDKDRNGVLSRDEAMKDGNLNTTSAILQIPTTVNSGDIIKVKVNGGAEQEYTIVSNVGNRITLKFPDNHTELLPTDNKLKISDVHIDKDHPAVVEATINGVTKTAKATLESVDTKNLKIEFVEDNASRDNVIDRDEAILDNDIKKTIISVQVPHNVTNGDKVAVTIKEPQANGTTGSRTITYTVSKTANGKISLTDDATHTTTQLANNTIKIPGVAMLPGRETSAVATITNGAETTTSSEAKAKLAPLSEAGLSVSIVADKNDNGIISRDESGSKISKVHVSIPGSVVAGDKIDVKITNPDGSTATNHYEVMKKDVNGKITLKNLDDDSQQTLDRDKPLDLNATIAVGKETKAEVTLTDTFGESKTVSDTAHAEIDAIRGIMFNKDIKTSENGERSTTVKVYLNEDARNGDTVEFKYTDPDNHHALTKTATHTLSAEDITKGVFEQSLDINARSAYDLEVKATLKTSDSDGLESKSYEPYKPLHIGVENYTVKFDASKDMKGGKGNDTLVVDGGEVDFNNIPNIPNLDSKVESFENIELKGGSEIKFDAKAIFNITDNLNTVLKIKGDATNKVDINGKWKEDTLVHADAGFKGYSSVDQVNGQTLHIQIEDKIQTDL</sequence>
<feature type="compositionally biased region" description="Polar residues" evidence="1">
    <location>
        <begin position="265"/>
        <end position="277"/>
    </location>
</feature>
<evidence type="ECO:0000313" key="2">
    <source>
        <dbReference type="EMBL" id="ORI08416.1"/>
    </source>
</evidence>
<name>A0A1X0U366_9BACT</name>
<feature type="region of interest" description="Disordered" evidence="1">
    <location>
        <begin position="265"/>
        <end position="290"/>
    </location>
</feature>
<evidence type="ECO:0000256" key="1">
    <source>
        <dbReference type="SAM" id="MobiDB-lite"/>
    </source>
</evidence>
<organism evidence="2 3">
    <name type="scientific">Campylobacter concisus</name>
    <dbReference type="NCBI Taxonomy" id="199"/>
    <lineage>
        <taxon>Bacteria</taxon>
        <taxon>Pseudomonadati</taxon>
        <taxon>Campylobacterota</taxon>
        <taxon>Epsilonproteobacteria</taxon>
        <taxon>Campylobacterales</taxon>
        <taxon>Campylobacteraceae</taxon>
        <taxon>Campylobacter</taxon>
    </lineage>
</organism>
<gene>
    <name evidence="2" type="ORF">A3835_02365</name>
</gene>
<proteinExistence type="predicted"/>